<dbReference type="RefSeq" id="WP_125128652.1">
    <property type="nucleotide sequence ID" value="NZ_RHJS01000002.1"/>
</dbReference>
<keyword evidence="2" id="KW-1185">Reference proteome</keyword>
<name>A0A426DKM2_9FIRM</name>
<gene>
    <name evidence="1" type="ORF">EBB54_20100</name>
</gene>
<dbReference type="AlphaFoldDB" id="A0A426DKM2"/>
<proteinExistence type="predicted"/>
<reference evidence="1" key="1">
    <citation type="submission" date="2018-10" db="EMBL/GenBank/DDBJ databases">
        <title>Schaedlerella arabinophila gen. nov. sp. nov., isolated from the mouse intestinal tract and comparative analysis with the genome of the closely related altered Schaedler flora strain ASF502.</title>
        <authorList>
            <person name="Miyake S."/>
            <person name="Soh M."/>
            <person name="Seedorf H."/>
        </authorList>
    </citation>
    <scope>NUCLEOTIDE SEQUENCE [LARGE SCALE GENOMIC DNA]</scope>
    <source>
        <strain evidence="1">DSM 106076</strain>
    </source>
</reference>
<dbReference type="EMBL" id="RHJS01000002">
    <property type="protein sequence ID" value="RRK33389.1"/>
    <property type="molecule type" value="Genomic_DNA"/>
</dbReference>
<accession>A0A426DKM2</accession>
<dbReference type="Proteomes" id="UP000274920">
    <property type="component" value="Unassembled WGS sequence"/>
</dbReference>
<comment type="caution">
    <text evidence="1">The sequence shown here is derived from an EMBL/GenBank/DDBJ whole genome shotgun (WGS) entry which is preliminary data.</text>
</comment>
<sequence>MYDTTERTEGTEVGIPRLVCADEDVIYSSFTELLDDSTSYNPRLMLRIHMVMVWLVKELQIYWNLDTC</sequence>
<organism evidence="1 2">
    <name type="scientific">Schaedlerella arabinosiphila</name>
    <dbReference type="NCBI Taxonomy" id="2044587"/>
    <lineage>
        <taxon>Bacteria</taxon>
        <taxon>Bacillati</taxon>
        <taxon>Bacillota</taxon>
        <taxon>Clostridia</taxon>
        <taxon>Lachnospirales</taxon>
        <taxon>Lachnospiraceae</taxon>
        <taxon>Schaedlerella</taxon>
    </lineage>
</organism>
<evidence type="ECO:0000313" key="1">
    <source>
        <dbReference type="EMBL" id="RRK33389.1"/>
    </source>
</evidence>
<protein>
    <submittedName>
        <fullName evidence="1">Uncharacterized protein</fullName>
    </submittedName>
</protein>
<evidence type="ECO:0000313" key="2">
    <source>
        <dbReference type="Proteomes" id="UP000274920"/>
    </source>
</evidence>